<feature type="region of interest" description="Disordered" evidence="1">
    <location>
        <begin position="628"/>
        <end position="672"/>
    </location>
</feature>
<dbReference type="Pfam" id="PF00169">
    <property type="entry name" value="PH"/>
    <property type="match status" value="2"/>
</dbReference>
<reference evidence="3 4" key="1">
    <citation type="submission" date="2021-12" db="EMBL/GenBank/DDBJ databases">
        <title>High titer production of polyol ester of fatty acids by Rhodotorula paludigena BS15 towards product separation-free biomass refinery.</title>
        <authorList>
            <person name="Mano J."/>
            <person name="Ono H."/>
            <person name="Tanaka T."/>
            <person name="Naito K."/>
            <person name="Sushida H."/>
            <person name="Ike M."/>
            <person name="Tokuyasu K."/>
            <person name="Kitaoka M."/>
        </authorList>
    </citation>
    <scope>NUCLEOTIDE SEQUENCE [LARGE SCALE GENOMIC DNA]</scope>
    <source>
        <strain evidence="3 4">BS15</strain>
    </source>
</reference>
<feature type="compositionally biased region" description="Gly residues" evidence="1">
    <location>
        <begin position="490"/>
        <end position="508"/>
    </location>
</feature>
<keyword evidence="4" id="KW-1185">Reference proteome</keyword>
<dbReference type="InterPro" id="IPR011993">
    <property type="entry name" value="PH-like_dom_sf"/>
</dbReference>
<feature type="compositionally biased region" description="Pro residues" evidence="1">
    <location>
        <begin position="1"/>
        <end position="18"/>
    </location>
</feature>
<proteinExistence type="predicted"/>
<feature type="region of interest" description="Disordered" evidence="1">
    <location>
        <begin position="435"/>
        <end position="567"/>
    </location>
</feature>
<feature type="region of interest" description="Disordered" evidence="1">
    <location>
        <begin position="1"/>
        <end position="190"/>
    </location>
</feature>
<gene>
    <name evidence="3" type="ORF">Rhopal_006662-T1</name>
</gene>
<dbReference type="SUPFAM" id="SSF50729">
    <property type="entry name" value="PH domain-like"/>
    <property type="match status" value="2"/>
</dbReference>
<organism evidence="3 4">
    <name type="scientific">Rhodotorula paludigena</name>
    <dbReference type="NCBI Taxonomy" id="86838"/>
    <lineage>
        <taxon>Eukaryota</taxon>
        <taxon>Fungi</taxon>
        <taxon>Dikarya</taxon>
        <taxon>Basidiomycota</taxon>
        <taxon>Pucciniomycotina</taxon>
        <taxon>Microbotryomycetes</taxon>
        <taxon>Sporidiobolales</taxon>
        <taxon>Sporidiobolaceae</taxon>
        <taxon>Rhodotorula</taxon>
    </lineage>
</organism>
<dbReference type="FunFam" id="2.30.29.30:FF:000286">
    <property type="entry name" value="PH-protein kinase domain containing protein"/>
    <property type="match status" value="1"/>
</dbReference>
<dbReference type="PROSITE" id="PS50003">
    <property type="entry name" value="PH_DOMAIN"/>
    <property type="match status" value="2"/>
</dbReference>
<protein>
    <recommendedName>
        <fullName evidence="2">PH domain-containing protein</fullName>
    </recommendedName>
</protein>
<feature type="compositionally biased region" description="Pro residues" evidence="1">
    <location>
        <begin position="730"/>
        <end position="740"/>
    </location>
</feature>
<feature type="compositionally biased region" description="Low complexity" evidence="1">
    <location>
        <begin position="633"/>
        <end position="672"/>
    </location>
</feature>
<dbReference type="PANTHER" id="PTHR14336:SF8">
    <property type="entry name" value="PROTEIN OPY1"/>
    <property type="match status" value="1"/>
</dbReference>
<dbReference type="Proteomes" id="UP001342314">
    <property type="component" value="Unassembled WGS sequence"/>
</dbReference>
<sequence>MSDPQPIQPAPRPAPPTPQEIERKLGSPSLPPPLASSPGAVPLPNLSTSLESSASQPGTGLGLLERRGSGAQQRRSSVISTGTSTGDEDPLADEAAAAAAAAGGVRTSPPHRPLANLPPLSSISEAEDAVASGSDDAESDTSSLGGARQAQRAEYYHQQQQYPPQHEHEQQCSPPPSLEPIRTSRDSGGLSENVALKSGYLMKKGERRKAWKKRWFVLRGGQLAMYKSDKEYRLLRLIPLTDIHTVAPVELKKHAHAFGIVTPKRTYYVTADSDADVTAWCRLIERAKHEYLARTTINSVETPTAGPTPVPGASPAQTPRQLSFSSAPPPPPSRPLASPTAEGSQAPYFSSVTQAINIPGSSAPQVGGAFVPASYASTLSSSLASSAAAPAPAPAVGSGAYAPPNSLVTHAPASGFGSLELSGLDARLEQMDLASLDSAPTTGRPPPPVRRASGRSDSLAPPPGGSSESGRTPRARSASNATGYSSSAAGHGGSGGGAVSGSGGGAGTGLSAVSSSEDEADLGFDPAVTAPAGQGLAPPVPQGEDGQQQYMVPSAPHQQQQQQQLPPADPNKVILAGYLMKQGKRKTWRKRWFVLQSGMLMYSRSHMDNKFNRQIPLASILDAIEYEAPPKPGASGSSSAGPASSSPPSQAGGTTSPLLSPSSTSPPAQSPLSNAHAFKIITPKRTYLVCAPSEEDEIKWLAALQYLVARRTQQQVGTGGGSAAAAPAPASAPAPAPPKRSPSQTTAAAARPAHGRNRSVTDAARQAVRDVERRFHPAAPGAAAGVA</sequence>
<evidence type="ECO:0000313" key="3">
    <source>
        <dbReference type="EMBL" id="GJN93605.1"/>
    </source>
</evidence>
<dbReference type="SMART" id="SM00233">
    <property type="entry name" value="PH"/>
    <property type="match status" value="2"/>
</dbReference>
<feature type="compositionally biased region" description="Low complexity" evidence="1">
    <location>
        <begin position="313"/>
        <end position="326"/>
    </location>
</feature>
<dbReference type="CDD" id="cd13255">
    <property type="entry name" value="PH_TAAP2-like"/>
    <property type="match status" value="1"/>
</dbReference>
<feature type="region of interest" description="Disordered" evidence="1">
    <location>
        <begin position="299"/>
        <end position="344"/>
    </location>
</feature>
<feature type="compositionally biased region" description="Polar residues" evidence="1">
    <location>
        <begin position="45"/>
        <end position="58"/>
    </location>
</feature>
<dbReference type="InterPro" id="IPR051707">
    <property type="entry name" value="PI-Interact_SigTrans_Reg"/>
</dbReference>
<dbReference type="EMBL" id="BQKY01000014">
    <property type="protein sequence ID" value="GJN93605.1"/>
    <property type="molecule type" value="Genomic_DNA"/>
</dbReference>
<accession>A0AAV5GLX5</accession>
<evidence type="ECO:0000259" key="2">
    <source>
        <dbReference type="PROSITE" id="PS50003"/>
    </source>
</evidence>
<feature type="domain" description="PH" evidence="2">
    <location>
        <begin position="572"/>
        <end position="709"/>
    </location>
</feature>
<evidence type="ECO:0000313" key="4">
    <source>
        <dbReference type="Proteomes" id="UP001342314"/>
    </source>
</evidence>
<dbReference type="PANTHER" id="PTHR14336">
    <property type="entry name" value="TANDEM PH DOMAIN CONTAINING PROTEIN"/>
    <property type="match status" value="1"/>
</dbReference>
<dbReference type="AlphaFoldDB" id="A0AAV5GLX5"/>
<feature type="compositionally biased region" description="Low complexity" evidence="1">
    <location>
        <begin position="777"/>
        <end position="787"/>
    </location>
</feature>
<comment type="caution">
    <text evidence="3">The sequence shown here is derived from an EMBL/GenBank/DDBJ whole genome shotgun (WGS) entry which is preliminary data.</text>
</comment>
<feature type="region of interest" description="Disordered" evidence="1">
    <location>
        <begin position="713"/>
        <end position="787"/>
    </location>
</feature>
<dbReference type="Gene3D" id="2.30.29.30">
    <property type="entry name" value="Pleckstrin-homology domain (PH domain)/Phosphotyrosine-binding domain (PTB)"/>
    <property type="match status" value="2"/>
</dbReference>
<evidence type="ECO:0000256" key="1">
    <source>
        <dbReference type="SAM" id="MobiDB-lite"/>
    </source>
</evidence>
<dbReference type="InterPro" id="IPR001849">
    <property type="entry name" value="PH_domain"/>
</dbReference>
<feature type="domain" description="PH" evidence="2">
    <location>
        <begin position="194"/>
        <end position="289"/>
    </location>
</feature>
<name>A0AAV5GLX5_9BASI</name>